<dbReference type="EMBL" id="BAAAPE010000006">
    <property type="protein sequence ID" value="GAA2070545.1"/>
    <property type="molecule type" value="Genomic_DNA"/>
</dbReference>
<evidence type="ECO:0000313" key="2">
    <source>
        <dbReference type="EMBL" id="GAA2070545.1"/>
    </source>
</evidence>
<accession>A0ABN2VRW8</accession>
<protein>
    <submittedName>
        <fullName evidence="2">Uncharacterized protein</fullName>
    </submittedName>
</protein>
<reference evidence="2 3" key="1">
    <citation type="journal article" date="2019" name="Int. J. Syst. Evol. Microbiol.">
        <title>The Global Catalogue of Microorganisms (GCM) 10K type strain sequencing project: providing services to taxonomists for standard genome sequencing and annotation.</title>
        <authorList>
            <consortium name="The Broad Institute Genomics Platform"/>
            <consortium name="The Broad Institute Genome Sequencing Center for Infectious Disease"/>
            <person name="Wu L."/>
            <person name="Ma J."/>
        </authorList>
    </citation>
    <scope>NUCLEOTIDE SEQUENCE [LARGE SCALE GENOMIC DNA]</scope>
    <source>
        <strain evidence="2 3">JCM 15478</strain>
    </source>
</reference>
<proteinExistence type="predicted"/>
<organism evidence="2 3">
    <name type="scientific">Streptomyces albiaxialis</name>
    <dbReference type="NCBI Taxonomy" id="329523"/>
    <lineage>
        <taxon>Bacteria</taxon>
        <taxon>Bacillati</taxon>
        <taxon>Actinomycetota</taxon>
        <taxon>Actinomycetes</taxon>
        <taxon>Kitasatosporales</taxon>
        <taxon>Streptomycetaceae</taxon>
        <taxon>Streptomyces</taxon>
    </lineage>
</organism>
<evidence type="ECO:0000256" key="1">
    <source>
        <dbReference type="SAM" id="MobiDB-lite"/>
    </source>
</evidence>
<feature type="compositionally biased region" description="Basic and acidic residues" evidence="1">
    <location>
        <begin position="1"/>
        <end position="14"/>
    </location>
</feature>
<dbReference type="RefSeq" id="WP_425578150.1">
    <property type="nucleotide sequence ID" value="NZ_BAAAPE010000006.1"/>
</dbReference>
<keyword evidence="3" id="KW-1185">Reference proteome</keyword>
<name>A0ABN2VRW8_9ACTN</name>
<gene>
    <name evidence="2" type="ORF">GCM10009801_21370</name>
</gene>
<sequence length="114" mass="12074">MNERGGQAADKEPGTGRTEPMADGGRVVAATEAFVTHRAPLFTVAHEMLGSSADAEGVLQETWLPGPLLTAPDVAENVELADSYEKSLRPRAFAGQRRFCGVPPTGPRPFRGVA</sequence>
<feature type="region of interest" description="Disordered" evidence="1">
    <location>
        <begin position="1"/>
        <end position="25"/>
    </location>
</feature>
<comment type="caution">
    <text evidence="2">The sequence shown here is derived from an EMBL/GenBank/DDBJ whole genome shotgun (WGS) entry which is preliminary data.</text>
</comment>
<evidence type="ECO:0000313" key="3">
    <source>
        <dbReference type="Proteomes" id="UP001500016"/>
    </source>
</evidence>
<dbReference type="Proteomes" id="UP001500016">
    <property type="component" value="Unassembled WGS sequence"/>
</dbReference>